<comment type="similarity">
    <text evidence="1">Belongs to the UPF0319 family.</text>
</comment>
<comment type="caution">
    <text evidence="4">The sequence shown here is derived from an EMBL/GenBank/DDBJ whole genome shotgun (WGS) entry which is preliminary data.</text>
</comment>
<keyword evidence="5" id="KW-1185">Reference proteome</keyword>
<accession>A0A1B9QZ01</accession>
<feature type="chain" id="PRO_5008634740" description="DUF2057 domain-containing protein" evidence="3">
    <location>
        <begin position="19"/>
        <end position="216"/>
    </location>
</feature>
<dbReference type="RefSeq" id="WP_017038035.1">
    <property type="nucleotide sequence ID" value="NZ_JBNGCH010000470.1"/>
</dbReference>
<evidence type="ECO:0000256" key="2">
    <source>
        <dbReference type="ARBA" id="ARBA00022729"/>
    </source>
</evidence>
<dbReference type="InterPro" id="IPR018635">
    <property type="entry name" value="UPF0319"/>
</dbReference>
<dbReference type="EMBL" id="MAJZ01000470">
    <property type="protein sequence ID" value="OCH76198.1"/>
    <property type="molecule type" value="Genomic_DNA"/>
</dbReference>
<reference evidence="5" key="1">
    <citation type="submission" date="2016-06" db="EMBL/GenBank/DDBJ databases">
        <authorList>
            <person name="Hehemann J.-H."/>
            <person name="Arevalo P."/>
            <person name="Datta M.S."/>
            <person name="Polz M.F."/>
        </authorList>
    </citation>
    <scope>NUCLEOTIDE SEQUENCE [LARGE SCALE GENOMIC DNA]</scope>
    <source>
        <strain evidence="5">9CSC122</strain>
    </source>
</reference>
<evidence type="ECO:0000313" key="5">
    <source>
        <dbReference type="Proteomes" id="UP000093173"/>
    </source>
</evidence>
<dbReference type="Proteomes" id="UP000093173">
    <property type="component" value="Unassembled WGS sequence"/>
</dbReference>
<feature type="signal peptide" evidence="3">
    <location>
        <begin position="1"/>
        <end position="18"/>
    </location>
</feature>
<proteinExistence type="inferred from homology"/>
<keyword evidence="2 3" id="KW-0732">Signal</keyword>
<gene>
    <name evidence="4" type="ORF">A6E14_09670</name>
</gene>
<dbReference type="PANTHER" id="PTHR38108">
    <property type="entry name" value="UPF0319 PROTEIN YCCT"/>
    <property type="match status" value="1"/>
</dbReference>
<name>A0A1B9QZ01_9VIBR</name>
<evidence type="ECO:0000313" key="4">
    <source>
        <dbReference type="EMBL" id="OCH76198.1"/>
    </source>
</evidence>
<protein>
    <recommendedName>
        <fullName evidence="6">DUF2057 domain-containing protein</fullName>
    </recommendedName>
</protein>
<dbReference type="Pfam" id="PF09829">
    <property type="entry name" value="DUF2057"/>
    <property type="match status" value="1"/>
</dbReference>
<dbReference type="PANTHER" id="PTHR38108:SF1">
    <property type="entry name" value="UPF0319 PROTEIN YCCT"/>
    <property type="match status" value="1"/>
</dbReference>
<evidence type="ECO:0008006" key="6">
    <source>
        <dbReference type="Google" id="ProtNLM"/>
    </source>
</evidence>
<evidence type="ECO:0000256" key="1">
    <source>
        <dbReference type="ARBA" id="ARBA00008490"/>
    </source>
</evidence>
<organism evidence="4 5">
    <name type="scientific">Vibrio genomosp. F10</name>
    <dbReference type="NCBI Taxonomy" id="723171"/>
    <lineage>
        <taxon>Bacteria</taxon>
        <taxon>Pseudomonadati</taxon>
        <taxon>Pseudomonadota</taxon>
        <taxon>Gammaproteobacteria</taxon>
        <taxon>Vibrionales</taxon>
        <taxon>Vibrionaceae</taxon>
        <taxon>Vibrio</taxon>
    </lineage>
</organism>
<sequence length="216" mass="23371">MKKLAILSLALFSTFSYAKTTIQTDSRVEILAVNQEINQIANSGKGDLKIENGQNQLLVRVTAMIDTNGGKEKFNSSPLVVTFDSADQTLLLETPFAIRDERAVNKYNRAPSVKVTSAGKDVPVSTDVITNETFALIKDYDAMLSSYNQAGGKAAIASTSVAAASIAKPVTLPEIESPKKQTKPVSKPSSLQADFLAMTPEQRQEFVSWAVKNLNN</sequence>
<dbReference type="AlphaFoldDB" id="A0A1B9QZ01"/>
<evidence type="ECO:0000256" key="3">
    <source>
        <dbReference type="SAM" id="SignalP"/>
    </source>
</evidence>